<evidence type="ECO:0000313" key="2">
    <source>
        <dbReference type="Proteomes" id="UP000070675"/>
    </source>
</evidence>
<evidence type="ECO:0000313" key="1">
    <source>
        <dbReference type="EMBL" id="KXB33162.1"/>
    </source>
</evidence>
<dbReference type="AlphaFoldDB" id="A0A133XQE2"/>
<gene>
    <name evidence="1" type="ORF">HMPREF3192_01268</name>
</gene>
<proteinExistence type="predicted"/>
<organism evidence="1 2">
    <name type="scientific">Atopobium deltae</name>
    <dbReference type="NCBI Taxonomy" id="1393034"/>
    <lineage>
        <taxon>Bacteria</taxon>
        <taxon>Bacillati</taxon>
        <taxon>Actinomycetota</taxon>
        <taxon>Coriobacteriia</taxon>
        <taxon>Coriobacteriales</taxon>
        <taxon>Atopobiaceae</taxon>
        <taxon>Atopobium</taxon>
    </lineage>
</organism>
<protein>
    <submittedName>
        <fullName evidence="1">Uncharacterized protein</fullName>
    </submittedName>
</protein>
<dbReference type="STRING" id="1393034.HMPREF3192_01268"/>
<accession>A0A133XQE2</accession>
<comment type="caution">
    <text evidence="1">The sequence shown here is derived from an EMBL/GenBank/DDBJ whole genome shotgun (WGS) entry which is preliminary data.</text>
</comment>
<name>A0A133XQE2_9ACTN</name>
<keyword evidence="2" id="KW-1185">Reference proteome</keyword>
<reference evidence="2" key="1">
    <citation type="submission" date="2016-01" db="EMBL/GenBank/DDBJ databases">
        <authorList>
            <person name="Mitreva M."/>
            <person name="Pepin K.H."/>
            <person name="Mihindukulasuriya K.A."/>
            <person name="Fulton R."/>
            <person name="Fronick C."/>
            <person name="O'Laughlin M."/>
            <person name="Miner T."/>
            <person name="Herter B."/>
            <person name="Rosa B.A."/>
            <person name="Cordes M."/>
            <person name="Tomlinson C."/>
            <person name="Wollam A."/>
            <person name="Palsikar V.B."/>
            <person name="Mardis E.R."/>
            <person name="Wilson R.K."/>
        </authorList>
    </citation>
    <scope>NUCLEOTIDE SEQUENCE [LARGE SCALE GENOMIC DNA]</scope>
    <source>
        <strain evidence="2">DNF00019</strain>
    </source>
</reference>
<dbReference type="Proteomes" id="UP000070675">
    <property type="component" value="Unassembled WGS sequence"/>
</dbReference>
<dbReference type="EMBL" id="LSCR01000041">
    <property type="protein sequence ID" value="KXB33162.1"/>
    <property type="molecule type" value="Genomic_DNA"/>
</dbReference>
<sequence length="51" mass="5794">MLAQKQKPSLPSWEREGFKTQIAAAGATTSRVACYATHRNREARRSRKSPY</sequence>